<name>A0A022RRY7_ERYGU</name>
<dbReference type="PANTHER" id="PTHR47750:SF1">
    <property type="entry name" value="F-BOX PROTEIN SNE"/>
    <property type="match status" value="1"/>
</dbReference>
<dbReference type="InterPro" id="IPR001810">
    <property type="entry name" value="F-box_dom"/>
</dbReference>
<dbReference type="PANTHER" id="PTHR47750">
    <property type="entry name" value="F-BOX PROTEIN SNE"/>
    <property type="match status" value="1"/>
</dbReference>
<dbReference type="AlphaFoldDB" id="A0A022RRY7"/>
<dbReference type="GO" id="GO:0019005">
    <property type="term" value="C:SCF ubiquitin ligase complex"/>
    <property type="evidence" value="ECO:0000318"/>
    <property type="project" value="GO_Central"/>
</dbReference>
<evidence type="ECO:0000313" key="2">
    <source>
        <dbReference type="EMBL" id="EYU42766.1"/>
    </source>
</evidence>
<dbReference type="EMBL" id="KI630276">
    <property type="protein sequence ID" value="EYU42766.1"/>
    <property type="molecule type" value="Genomic_DNA"/>
</dbReference>
<proteinExistence type="predicted"/>
<keyword evidence="3" id="KW-1185">Reference proteome</keyword>
<sequence length="176" mass="19224">MVQLHELVDNGKPEEKKVKFSINDNMDVLIEILKRLDDRSLGVAACVCRLWCSLTRNDALWEHLCFRHLSPPPEGVRTVVVALGGYRRLYMLCVKPVLSRLGKMTVRGGGGGGAAAELERRVRTRHEVELSLSLFCVDYYERVLVSGGGRLGGGGGGDSASPPPSSLMFLCKAVNV</sequence>
<dbReference type="Pfam" id="PF12937">
    <property type="entry name" value="F-box-like"/>
    <property type="match status" value="1"/>
</dbReference>
<evidence type="ECO:0000313" key="3">
    <source>
        <dbReference type="Proteomes" id="UP000030748"/>
    </source>
</evidence>
<dbReference type="eggNOG" id="ENOG502S07N">
    <property type="taxonomic scope" value="Eukaryota"/>
</dbReference>
<reference evidence="2 3" key="1">
    <citation type="journal article" date="2013" name="Proc. Natl. Acad. Sci. U.S.A.">
        <title>Fine-scale variation in meiotic recombination in Mimulus inferred from population shotgun sequencing.</title>
        <authorList>
            <person name="Hellsten U."/>
            <person name="Wright K.M."/>
            <person name="Jenkins J."/>
            <person name="Shu S."/>
            <person name="Yuan Y."/>
            <person name="Wessler S.R."/>
            <person name="Schmutz J."/>
            <person name="Willis J.H."/>
            <person name="Rokhsar D.S."/>
        </authorList>
    </citation>
    <scope>NUCLEOTIDE SEQUENCE [LARGE SCALE GENOMIC DNA]</scope>
    <source>
        <strain evidence="3">cv. DUN x IM62</strain>
    </source>
</reference>
<dbReference type="OrthoDB" id="2095648at2759"/>
<dbReference type="InterPro" id="IPR036047">
    <property type="entry name" value="F-box-like_dom_sf"/>
</dbReference>
<gene>
    <name evidence="2" type="ORF">MIMGU_mgv1a022119mg</name>
</gene>
<dbReference type="Gene3D" id="1.20.1280.50">
    <property type="match status" value="1"/>
</dbReference>
<dbReference type="InterPro" id="IPR044184">
    <property type="entry name" value="SNE/GID2"/>
</dbReference>
<organism evidence="2 3">
    <name type="scientific">Erythranthe guttata</name>
    <name type="common">Yellow monkey flower</name>
    <name type="synonym">Mimulus guttatus</name>
    <dbReference type="NCBI Taxonomy" id="4155"/>
    <lineage>
        <taxon>Eukaryota</taxon>
        <taxon>Viridiplantae</taxon>
        <taxon>Streptophyta</taxon>
        <taxon>Embryophyta</taxon>
        <taxon>Tracheophyta</taxon>
        <taxon>Spermatophyta</taxon>
        <taxon>Magnoliopsida</taxon>
        <taxon>eudicotyledons</taxon>
        <taxon>Gunneridae</taxon>
        <taxon>Pentapetalae</taxon>
        <taxon>asterids</taxon>
        <taxon>lamiids</taxon>
        <taxon>Lamiales</taxon>
        <taxon>Phrymaceae</taxon>
        <taxon>Erythranthe</taxon>
    </lineage>
</organism>
<dbReference type="STRING" id="4155.A0A022RRY7"/>
<evidence type="ECO:0000259" key="1">
    <source>
        <dbReference type="Pfam" id="PF12937"/>
    </source>
</evidence>
<dbReference type="OMA" id="FLCNTIN"/>
<dbReference type="GO" id="GO:0009740">
    <property type="term" value="P:gibberellic acid mediated signaling pathway"/>
    <property type="evidence" value="ECO:0000318"/>
    <property type="project" value="GO_Central"/>
</dbReference>
<dbReference type="SUPFAM" id="SSF81383">
    <property type="entry name" value="F-box domain"/>
    <property type="match status" value="1"/>
</dbReference>
<dbReference type="GO" id="GO:0009937">
    <property type="term" value="P:regulation of gibberellic acid mediated signaling pathway"/>
    <property type="evidence" value="ECO:0007669"/>
    <property type="project" value="InterPro"/>
</dbReference>
<accession>A0A022RRY7</accession>
<dbReference type="KEGG" id="egt:105951853"/>
<protein>
    <recommendedName>
        <fullName evidence="1">F-box domain-containing protein</fullName>
    </recommendedName>
</protein>
<dbReference type="Proteomes" id="UP000030748">
    <property type="component" value="Unassembled WGS sequence"/>
</dbReference>
<feature type="domain" description="F-box" evidence="1">
    <location>
        <begin position="27"/>
        <end position="67"/>
    </location>
</feature>